<keyword evidence="2" id="KW-1185">Reference proteome</keyword>
<gene>
    <name evidence="1" type="ORF">T03_17054</name>
</gene>
<reference evidence="1 2" key="1">
    <citation type="submission" date="2015-01" db="EMBL/GenBank/DDBJ databases">
        <title>Evolution of Trichinella species and genotypes.</title>
        <authorList>
            <person name="Korhonen P.K."/>
            <person name="Edoardo P."/>
            <person name="Giuseppe L.R."/>
            <person name="Gasser R.B."/>
        </authorList>
    </citation>
    <scope>NUCLEOTIDE SEQUENCE [LARGE SCALE GENOMIC DNA]</scope>
    <source>
        <strain evidence="1">ISS120</strain>
    </source>
</reference>
<protein>
    <submittedName>
        <fullName evidence="1">Uncharacterized protein</fullName>
    </submittedName>
</protein>
<evidence type="ECO:0000313" key="2">
    <source>
        <dbReference type="Proteomes" id="UP000054653"/>
    </source>
</evidence>
<name>A0A0V1D2S3_TRIBR</name>
<dbReference type="AlphaFoldDB" id="A0A0V1D2S3"/>
<evidence type="ECO:0000313" key="1">
    <source>
        <dbReference type="EMBL" id="KRY55823.1"/>
    </source>
</evidence>
<dbReference type="EMBL" id="JYDI01000050">
    <property type="protein sequence ID" value="KRY55823.1"/>
    <property type="molecule type" value="Genomic_DNA"/>
</dbReference>
<accession>A0A0V1D2S3</accession>
<organism evidence="1 2">
    <name type="scientific">Trichinella britovi</name>
    <name type="common">Parasitic roundworm</name>
    <dbReference type="NCBI Taxonomy" id="45882"/>
    <lineage>
        <taxon>Eukaryota</taxon>
        <taxon>Metazoa</taxon>
        <taxon>Ecdysozoa</taxon>
        <taxon>Nematoda</taxon>
        <taxon>Enoplea</taxon>
        <taxon>Dorylaimia</taxon>
        <taxon>Trichinellida</taxon>
        <taxon>Trichinellidae</taxon>
        <taxon>Trichinella</taxon>
    </lineage>
</organism>
<comment type="caution">
    <text evidence="1">The sequence shown here is derived from an EMBL/GenBank/DDBJ whole genome shotgun (WGS) entry which is preliminary data.</text>
</comment>
<dbReference type="Proteomes" id="UP000054653">
    <property type="component" value="Unassembled WGS sequence"/>
</dbReference>
<sequence>MATPSRTSSGSLTPLTLHVATARSKCTNIRAATVVPNGNSNPFLSGTHESLARSSFRCTSTQFFHTSQLDSSEYRQY</sequence>
<proteinExistence type="predicted"/>